<dbReference type="EMBL" id="CP091521">
    <property type="protein sequence ID" value="UOP04102.1"/>
    <property type="molecule type" value="Genomic_DNA"/>
</dbReference>
<protein>
    <submittedName>
        <fullName evidence="2">TraB/GumN family protein</fullName>
    </submittedName>
</protein>
<dbReference type="PANTHER" id="PTHR40590">
    <property type="entry name" value="CYTOPLASMIC PROTEIN-RELATED"/>
    <property type="match status" value="1"/>
</dbReference>
<accession>A0A8T9MVE5</accession>
<proteinExistence type="predicted"/>
<dbReference type="Proteomes" id="UP000831534">
    <property type="component" value="Chromosome"/>
</dbReference>
<dbReference type="InterPro" id="IPR002816">
    <property type="entry name" value="TraB/PrgY/GumN_fam"/>
</dbReference>
<evidence type="ECO:0000256" key="1">
    <source>
        <dbReference type="SAM" id="SignalP"/>
    </source>
</evidence>
<reference evidence="2" key="1">
    <citation type="journal article" date="2022" name="Res Sq">
        <title>Evolution of multicellular longitudinally dividing oral cavity symbionts (Neisseriaceae).</title>
        <authorList>
            <person name="Nyongesa S."/>
            <person name="Weber P."/>
            <person name="Bernet E."/>
            <person name="Pullido F."/>
            <person name="Nieckarz M."/>
            <person name="Delaby M."/>
            <person name="Nieves C."/>
            <person name="Viehboeck T."/>
            <person name="Krause N."/>
            <person name="Rivera-Millot A."/>
            <person name="Nakamura A."/>
            <person name="Vischer N."/>
            <person name="VanNieuwenhze M."/>
            <person name="Brun Y."/>
            <person name="Cava F."/>
            <person name="Bulgheresi S."/>
            <person name="Veyrier F."/>
        </authorList>
    </citation>
    <scope>NUCLEOTIDE SEQUENCE</scope>
    <source>
        <strain evidence="2">17694</strain>
    </source>
</reference>
<dbReference type="CDD" id="cd14789">
    <property type="entry name" value="Tiki"/>
    <property type="match status" value="1"/>
</dbReference>
<name>A0A8T9MVE5_9NEIS</name>
<sequence>MKMMKNVFCALLMTLSAWCAALAPEAETFIWRISKDHTPTSYLIGTVHVGKQGNTLPTAYRQALAQTPRLVVETQIDEAFFQSKAGMERAMLMMNMAQSPHTLRESLGEKRNARFQQVLRRHVADAGIRAMFQPEQRWQPWFVKMSLDFAILPKGYNEKYGIDALLIKAARVQNKEVTELEGVEAMKIFQDLPEDAVLRAIDVVLKRPQNQVAEAQNLLKLYETGQVSALWRQMEDEKQYLPYPPADRALWRTFGNDVLLVRRNRQWLPKLTAMLDKQANTVAVGAAHLFGEQGLIKLLREKGYRVEPVLPAKH</sequence>
<feature type="signal peptide" evidence="1">
    <location>
        <begin position="1"/>
        <end position="19"/>
    </location>
</feature>
<evidence type="ECO:0000313" key="3">
    <source>
        <dbReference type="Proteomes" id="UP000831534"/>
    </source>
</evidence>
<gene>
    <name evidence="2" type="ORF">LVJ77_06380</name>
</gene>
<feature type="chain" id="PRO_5035942851" evidence="1">
    <location>
        <begin position="20"/>
        <end position="314"/>
    </location>
</feature>
<dbReference type="KEGG" id="ckh:LVJ77_06380"/>
<keyword evidence="3" id="KW-1185">Reference proteome</keyword>
<reference evidence="2" key="2">
    <citation type="submission" date="2024-09" db="EMBL/GenBank/DDBJ databases">
        <authorList>
            <person name="Veyrier F.J."/>
        </authorList>
    </citation>
    <scope>NUCLEOTIDE SEQUENCE</scope>
    <source>
        <strain evidence="2">17694</strain>
    </source>
</reference>
<dbReference type="InterPro" id="IPR047111">
    <property type="entry name" value="YbaP-like"/>
</dbReference>
<organism evidence="2 3">
    <name type="scientific">Conchiformibius kuhniae</name>
    <dbReference type="NCBI Taxonomy" id="211502"/>
    <lineage>
        <taxon>Bacteria</taxon>
        <taxon>Pseudomonadati</taxon>
        <taxon>Pseudomonadota</taxon>
        <taxon>Betaproteobacteria</taxon>
        <taxon>Neisseriales</taxon>
        <taxon>Neisseriaceae</taxon>
        <taxon>Conchiformibius</taxon>
    </lineage>
</organism>
<evidence type="ECO:0000313" key="2">
    <source>
        <dbReference type="EMBL" id="UOP04102.1"/>
    </source>
</evidence>
<keyword evidence="1" id="KW-0732">Signal</keyword>
<dbReference type="PANTHER" id="PTHR40590:SF1">
    <property type="entry name" value="CYTOPLASMIC PROTEIN"/>
    <property type="match status" value="1"/>
</dbReference>
<dbReference type="RefSeq" id="WP_169718740.1">
    <property type="nucleotide sequence ID" value="NZ_CP091521.1"/>
</dbReference>
<dbReference type="AlphaFoldDB" id="A0A8T9MVE5"/>
<dbReference type="Pfam" id="PF01963">
    <property type="entry name" value="TraB_PrgY_gumN"/>
    <property type="match status" value="1"/>
</dbReference>